<name>A0A7S4AA23_9STRA</name>
<feature type="compositionally biased region" description="Basic residues" evidence="1">
    <location>
        <begin position="76"/>
        <end position="86"/>
    </location>
</feature>
<protein>
    <recommendedName>
        <fullName evidence="2">Methyltransferase domain-containing protein</fullName>
    </recommendedName>
</protein>
<sequence>MRSSTRSSGRKLSSAVLPALAVGLGFFVSLSLQFVAAFLPQAASRTPPTKSITASSPRTTPLLLAGFGSPASPSPKNKKKGKKGKNKTASESPAQVQQRWANKMKKVYGGISTEAIATGTEKRIAYLMENTLDEPLRKALELREIVQAFERRISGMGPEEIRERYSQEELEKAIQNRRSFEEHMETNDLADGDLQVAMQKLTWDASADAKACRSVTGTMPATFKNRVTKASDMAYEASSDKESLVLDVGCGYGVMVPFLKKAGFKANQIHGVDLSSEMIGHARSFYPDVASKGSFEAADFFASTDDDQKNKYRSVIFCSALHDLPDPKRALLKARDDLLDSKQGSRLVIVHAQGAAHVLNQNKKNPLLVPYGLPTSTELKEWLCEDGESAERPRMKLVHEPAEPKSQGEVREGYIAVLETI</sequence>
<evidence type="ECO:0000256" key="1">
    <source>
        <dbReference type="SAM" id="MobiDB-lite"/>
    </source>
</evidence>
<evidence type="ECO:0000259" key="2">
    <source>
        <dbReference type="Pfam" id="PF13649"/>
    </source>
</evidence>
<evidence type="ECO:0000313" key="3">
    <source>
        <dbReference type="EMBL" id="CAE0708667.1"/>
    </source>
</evidence>
<accession>A0A7S4AA23</accession>
<feature type="compositionally biased region" description="Polar residues" evidence="1">
    <location>
        <begin position="89"/>
        <end position="98"/>
    </location>
</feature>
<dbReference type="EMBL" id="HBIX01001869">
    <property type="protein sequence ID" value="CAE0708667.1"/>
    <property type="molecule type" value="Transcribed_RNA"/>
</dbReference>
<gene>
    <name evidence="3" type="ORF">PAUS00366_LOCUS1387</name>
</gene>
<dbReference type="AlphaFoldDB" id="A0A7S4AA23"/>
<dbReference type="Pfam" id="PF13649">
    <property type="entry name" value="Methyltransf_25"/>
    <property type="match status" value="1"/>
</dbReference>
<proteinExistence type="predicted"/>
<dbReference type="CDD" id="cd02440">
    <property type="entry name" value="AdoMet_MTases"/>
    <property type="match status" value="1"/>
</dbReference>
<organism evidence="3">
    <name type="scientific">Pseudo-nitzschia australis</name>
    <dbReference type="NCBI Taxonomy" id="44445"/>
    <lineage>
        <taxon>Eukaryota</taxon>
        <taxon>Sar</taxon>
        <taxon>Stramenopiles</taxon>
        <taxon>Ochrophyta</taxon>
        <taxon>Bacillariophyta</taxon>
        <taxon>Bacillariophyceae</taxon>
        <taxon>Bacillariophycidae</taxon>
        <taxon>Bacillariales</taxon>
        <taxon>Bacillariaceae</taxon>
        <taxon>Pseudo-nitzschia</taxon>
    </lineage>
</organism>
<feature type="domain" description="Methyltransferase" evidence="2">
    <location>
        <begin position="245"/>
        <end position="333"/>
    </location>
</feature>
<dbReference type="SUPFAM" id="SSF53335">
    <property type="entry name" value="S-adenosyl-L-methionine-dependent methyltransferases"/>
    <property type="match status" value="1"/>
</dbReference>
<dbReference type="Gene3D" id="3.40.50.150">
    <property type="entry name" value="Vaccinia Virus protein VP39"/>
    <property type="match status" value="1"/>
</dbReference>
<dbReference type="InterPro" id="IPR029063">
    <property type="entry name" value="SAM-dependent_MTases_sf"/>
</dbReference>
<reference evidence="3" key="1">
    <citation type="submission" date="2021-01" db="EMBL/GenBank/DDBJ databases">
        <authorList>
            <person name="Corre E."/>
            <person name="Pelletier E."/>
            <person name="Niang G."/>
            <person name="Scheremetjew M."/>
            <person name="Finn R."/>
            <person name="Kale V."/>
            <person name="Holt S."/>
            <person name="Cochrane G."/>
            <person name="Meng A."/>
            <person name="Brown T."/>
            <person name="Cohen L."/>
        </authorList>
    </citation>
    <scope>NUCLEOTIDE SEQUENCE</scope>
    <source>
        <strain evidence="3">10249 10 AB</strain>
    </source>
</reference>
<feature type="region of interest" description="Disordered" evidence="1">
    <location>
        <begin position="63"/>
        <end position="98"/>
    </location>
</feature>
<dbReference type="InterPro" id="IPR041698">
    <property type="entry name" value="Methyltransf_25"/>
</dbReference>